<comment type="caution">
    <text evidence="4">The sequence shown here is derived from an EMBL/GenBank/DDBJ whole genome shotgun (WGS) entry which is preliminary data.</text>
</comment>
<reference evidence="4 5" key="1">
    <citation type="submission" date="2019-02" db="EMBL/GenBank/DDBJ databases">
        <title>Pedobacter sp. RP-3-21 sp. nov., isolated from Arctic soil.</title>
        <authorList>
            <person name="Dahal R.H."/>
        </authorList>
    </citation>
    <scope>NUCLEOTIDE SEQUENCE [LARGE SCALE GENOMIC DNA]</scope>
    <source>
        <strain evidence="4 5">RP-3-21</strain>
    </source>
</reference>
<evidence type="ECO:0000256" key="2">
    <source>
        <dbReference type="SAM" id="Phobius"/>
    </source>
</evidence>
<dbReference type="GO" id="GO:0003677">
    <property type="term" value="F:DNA binding"/>
    <property type="evidence" value="ECO:0007669"/>
    <property type="project" value="InterPro"/>
</dbReference>
<evidence type="ECO:0000313" key="5">
    <source>
        <dbReference type="Proteomes" id="UP000293925"/>
    </source>
</evidence>
<dbReference type="InterPro" id="IPR016032">
    <property type="entry name" value="Sig_transdc_resp-reg_C-effctor"/>
</dbReference>
<dbReference type="RefSeq" id="WP_131533888.1">
    <property type="nucleotide sequence ID" value="NZ_SJSO01000026.1"/>
</dbReference>
<dbReference type="SUPFAM" id="SSF46894">
    <property type="entry name" value="C-terminal effector domain of the bipartite response regulators"/>
    <property type="match status" value="1"/>
</dbReference>
<keyword evidence="2" id="KW-0472">Membrane</keyword>
<evidence type="ECO:0000313" key="4">
    <source>
        <dbReference type="EMBL" id="TCD18104.1"/>
    </source>
</evidence>
<feature type="chain" id="PRO_5020328047" description="HTH luxR-type domain-containing protein" evidence="3">
    <location>
        <begin position="28"/>
        <end position="457"/>
    </location>
</feature>
<organism evidence="4 5">
    <name type="scientific">Pedobacter psychrodurus</name>
    <dbReference type="NCBI Taxonomy" id="2530456"/>
    <lineage>
        <taxon>Bacteria</taxon>
        <taxon>Pseudomonadati</taxon>
        <taxon>Bacteroidota</taxon>
        <taxon>Sphingobacteriia</taxon>
        <taxon>Sphingobacteriales</taxon>
        <taxon>Sphingobacteriaceae</taxon>
        <taxon>Pedobacter</taxon>
    </lineage>
</organism>
<dbReference type="GO" id="GO:0006355">
    <property type="term" value="P:regulation of DNA-templated transcription"/>
    <property type="evidence" value="ECO:0007669"/>
    <property type="project" value="InterPro"/>
</dbReference>
<sequence length="457" mass="52158">MRFTYTRAIAKKILLAFLACTIVSALAALIALNTITDKLGSISTLATNIEQNQSKPEQILLLIHRAEDDFQESLLTTGNNKYADYNTKIVLVFSMIDSLLKENADTSKLTASQSKKVKYWYHEKMKLSDRLFVLKRSFDSLLTIYSDFNKENVTAGDASGIGTRTATIRKINTDTVLKVAPTEKKGFFKRIKDAISNKNEKSVIEINHYKNVVVSAPDKQKIADGDKKLYARKLELLRQKNQKLLSIQSELITLNSHISNELEFIINNIKDINYKLIDEFKVVALKNYKQTTDVLVRFYISALFLVLLFAVLLIVFIIQLNKAEVLLRNETEQSAMEAQERIDDLMKKIESNELSHSPSKLEALKEIVQLAVNNNPAFLIKFNDFDPEFSQKLLKIAPHLVASEIELCILLRLNFETKEMARHTKASVRAIESKKYRVRKKLGIPSDKDINIWMAHI</sequence>
<keyword evidence="5" id="KW-1185">Reference proteome</keyword>
<feature type="transmembrane region" description="Helical" evidence="2">
    <location>
        <begin position="298"/>
        <end position="318"/>
    </location>
</feature>
<evidence type="ECO:0000256" key="3">
    <source>
        <dbReference type="SAM" id="SignalP"/>
    </source>
</evidence>
<accession>A0A4R0PJD4</accession>
<feature type="signal peptide" evidence="3">
    <location>
        <begin position="1"/>
        <end position="27"/>
    </location>
</feature>
<keyword evidence="2" id="KW-0812">Transmembrane</keyword>
<evidence type="ECO:0008006" key="6">
    <source>
        <dbReference type="Google" id="ProtNLM"/>
    </source>
</evidence>
<proteinExistence type="predicted"/>
<dbReference type="AlphaFoldDB" id="A0A4R0PJD4"/>
<keyword evidence="2" id="KW-1133">Transmembrane helix</keyword>
<gene>
    <name evidence="4" type="ORF">EZ456_21935</name>
</gene>
<dbReference type="OrthoDB" id="711632at2"/>
<name>A0A4R0PJD4_9SPHI</name>
<evidence type="ECO:0000256" key="1">
    <source>
        <dbReference type="SAM" id="Coils"/>
    </source>
</evidence>
<feature type="coiled-coil region" evidence="1">
    <location>
        <begin position="328"/>
        <end position="355"/>
    </location>
</feature>
<keyword evidence="1" id="KW-0175">Coiled coil</keyword>
<keyword evidence="3" id="KW-0732">Signal</keyword>
<dbReference type="Proteomes" id="UP000293925">
    <property type="component" value="Unassembled WGS sequence"/>
</dbReference>
<dbReference type="EMBL" id="SJSO01000026">
    <property type="protein sequence ID" value="TCD18104.1"/>
    <property type="molecule type" value="Genomic_DNA"/>
</dbReference>
<protein>
    <recommendedName>
        <fullName evidence="6">HTH luxR-type domain-containing protein</fullName>
    </recommendedName>
</protein>